<dbReference type="GO" id="GO:0006744">
    <property type="term" value="P:ubiquinone biosynthetic process"/>
    <property type="evidence" value="ECO:0007669"/>
    <property type="project" value="UniProtKB-UniRule"/>
</dbReference>
<keyword evidence="1 4" id="KW-0963">Cytoplasm</keyword>
<dbReference type="InterPro" id="IPR028978">
    <property type="entry name" value="Chorismate_lyase_/UTRA_dom_sf"/>
</dbReference>
<comment type="caution">
    <text evidence="5">The sequence shown here is derived from an EMBL/GenBank/DDBJ whole genome shotgun (WGS) entry which is preliminary data.</text>
</comment>
<feature type="binding site" evidence="4">
    <location>
        <position position="125"/>
    </location>
    <ligand>
        <name>substrate</name>
    </ligand>
</feature>
<proteinExistence type="inferred from homology"/>
<evidence type="ECO:0000313" key="6">
    <source>
        <dbReference type="Proteomes" id="UP000005953"/>
    </source>
</evidence>
<dbReference type="PANTHER" id="PTHR38683:SF1">
    <property type="entry name" value="CHORISMATE PYRUVATE-LYASE"/>
    <property type="match status" value="1"/>
</dbReference>
<sequence length="184" mass="21190">MQLKTSVTRLISDPDTRHHRWQPLNPARTSIPPAYRHWVTMPGSLTKALKARSDQFRVQVLDQSHIYVSLPIEGFTEHSGPCACFSRKVLLMHGNTPWVAAHTLVPESSLRHGLRQLTRLEDKPLGELLFSSSDVRKDHEQVCQTDDSWGRRARYLLHQQPLLVSEFFLPALVDYEQNRALTLY</sequence>
<dbReference type="STRING" id="314283.MED297_18618"/>
<evidence type="ECO:0000256" key="2">
    <source>
        <dbReference type="ARBA" id="ARBA00022688"/>
    </source>
</evidence>
<evidence type="ECO:0000256" key="1">
    <source>
        <dbReference type="ARBA" id="ARBA00022490"/>
    </source>
</evidence>
<dbReference type="Proteomes" id="UP000005953">
    <property type="component" value="Unassembled WGS sequence"/>
</dbReference>
<dbReference type="Pfam" id="PF04345">
    <property type="entry name" value="Chor_lyase"/>
    <property type="match status" value="1"/>
</dbReference>
<dbReference type="AlphaFoldDB" id="A4BEZ5"/>
<dbReference type="InterPro" id="IPR007440">
    <property type="entry name" value="Chorismate--pyruvate_lyase"/>
</dbReference>
<gene>
    <name evidence="4" type="primary">ubiC</name>
    <name evidence="5" type="ORF">MED297_18618</name>
</gene>
<organism evidence="5 6">
    <name type="scientific">Reinekea blandensis MED297</name>
    <dbReference type="NCBI Taxonomy" id="314283"/>
    <lineage>
        <taxon>Bacteria</taxon>
        <taxon>Pseudomonadati</taxon>
        <taxon>Pseudomonadota</taxon>
        <taxon>Gammaproteobacteria</taxon>
        <taxon>Oceanospirillales</taxon>
        <taxon>Saccharospirillaceae</taxon>
        <taxon>Reinekea</taxon>
    </lineage>
</organism>
<keyword evidence="3 4" id="KW-0456">Lyase</keyword>
<evidence type="ECO:0000313" key="5">
    <source>
        <dbReference type="EMBL" id="EAR09330.1"/>
    </source>
</evidence>
<dbReference type="HAMAP" id="MF_01632">
    <property type="entry name" value="UbiC"/>
    <property type="match status" value="1"/>
</dbReference>
<dbReference type="EMBL" id="AAOE01000011">
    <property type="protein sequence ID" value="EAR09330.1"/>
    <property type="molecule type" value="Genomic_DNA"/>
</dbReference>
<evidence type="ECO:0000256" key="4">
    <source>
        <dbReference type="HAMAP-Rule" id="MF_01632"/>
    </source>
</evidence>
<dbReference type="PANTHER" id="PTHR38683">
    <property type="entry name" value="CHORISMATE PYRUVATE-LYASE"/>
    <property type="match status" value="1"/>
</dbReference>
<comment type="similarity">
    <text evidence="4">Belongs to the UbiC family.</text>
</comment>
<protein>
    <recommendedName>
        <fullName evidence="4">Probable chorismate pyruvate-lyase</fullName>
        <shortName evidence="4">CL</shortName>
        <shortName evidence="4">CPL</shortName>
        <ecNumber evidence="4">4.1.3.40</ecNumber>
    </recommendedName>
</protein>
<name>A4BEZ5_9GAMM</name>
<comment type="pathway">
    <text evidence="4">Cofactor biosynthesis; ubiquinone biosynthesis.</text>
</comment>
<feature type="binding site" evidence="4">
    <location>
        <position position="166"/>
    </location>
    <ligand>
        <name>substrate</name>
    </ligand>
</feature>
<dbReference type="GO" id="GO:0042866">
    <property type="term" value="P:pyruvate biosynthetic process"/>
    <property type="evidence" value="ECO:0007669"/>
    <property type="project" value="UniProtKB-UniRule"/>
</dbReference>
<feature type="binding site" evidence="4">
    <location>
        <position position="87"/>
    </location>
    <ligand>
        <name>substrate</name>
    </ligand>
</feature>
<comment type="catalytic activity">
    <reaction evidence="4">
        <text>chorismate = 4-hydroxybenzoate + pyruvate</text>
        <dbReference type="Rhea" id="RHEA:16505"/>
        <dbReference type="ChEBI" id="CHEBI:15361"/>
        <dbReference type="ChEBI" id="CHEBI:17879"/>
        <dbReference type="ChEBI" id="CHEBI:29748"/>
        <dbReference type="EC" id="4.1.3.40"/>
    </reaction>
</comment>
<comment type="caution">
    <text evidence="4">Lacks conserved residue(s) required for the propagation of feature annotation.</text>
</comment>
<accession>A4BEZ5</accession>
<comment type="function">
    <text evidence="4">Removes the pyruvyl group from chorismate, with concomitant aromatization of the ring, to provide 4-hydroxybenzoate (4HB) for the ubiquinone pathway.</text>
</comment>
<dbReference type="RefSeq" id="WP_008044242.1">
    <property type="nucleotide sequence ID" value="NZ_CH724151.1"/>
</dbReference>
<dbReference type="Gene3D" id="3.40.1410.10">
    <property type="entry name" value="Chorismate lyase-like"/>
    <property type="match status" value="1"/>
</dbReference>
<dbReference type="EC" id="4.1.3.40" evidence="4"/>
<keyword evidence="2 4" id="KW-0831">Ubiquinone biosynthesis</keyword>
<keyword evidence="4 5" id="KW-0670">Pyruvate</keyword>
<dbReference type="OrthoDB" id="9789493at2"/>
<evidence type="ECO:0000256" key="3">
    <source>
        <dbReference type="ARBA" id="ARBA00023239"/>
    </source>
</evidence>
<dbReference type="SUPFAM" id="SSF64288">
    <property type="entry name" value="Chorismate lyase-like"/>
    <property type="match status" value="1"/>
</dbReference>
<dbReference type="GO" id="GO:0005829">
    <property type="term" value="C:cytosol"/>
    <property type="evidence" value="ECO:0007669"/>
    <property type="project" value="TreeGrafter"/>
</dbReference>
<comment type="subcellular location">
    <subcellularLocation>
        <location evidence="4">Cytoplasm</location>
    </subcellularLocation>
</comment>
<dbReference type="UniPathway" id="UPA00232"/>
<dbReference type="HOGENOM" id="CLU_096824_3_1_6"/>
<dbReference type="GO" id="GO:0008813">
    <property type="term" value="F:chorismate lyase activity"/>
    <property type="evidence" value="ECO:0007669"/>
    <property type="project" value="UniProtKB-UniRule"/>
</dbReference>
<keyword evidence="6" id="KW-1185">Reference proteome</keyword>
<reference evidence="5 6" key="1">
    <citation type="submission" date="2006-02" db="EMBL/GenBank/DDBJ databases">
        <authorList>
            <person name="Pinhassi J."/>
            <person name="Pedros-Alio C."/>
            <person name="Ferriera S."/>
            <person name="Johnson J."/>
            <person name="Kravitz S."/>
            <person name="Halpern A."/>
            <person name="Remington K."/>
            <person name="Beeson K."/>
            <person name="Tran B."/>
            <person name="Rogers Y.-H."/>
            <person name="Friedman R."/>
            <person name="Venter J.C."/>
        </authorList>
    </citation>
    <scope>NUCLEOTIDE SEQUENCE [LARGE SCALE GENOMIC DNA]</scope>
    <source>
        <strain evidence="5 6">MED297</strain>
    </source>
</reference>